<proteinExistence type="predicted"/>
<dbReference type="EMBL" id="JALQCX010000047">
    <property type="protein sequence ID" value="MCK9816896.1"/>
    <property type="molecule type" value="Genomic_DNA"/>
</dbReference>
<evidence type="ECO:0000313" key="5">
    <source>
        <dbReference type="Proteomes" id="UP001155163"/>
    </source>
</evidence>
<name>A0ABT0JLU1_9PSED</name>
<keyword evidence="1" id="KW-0472">Membrane</keyword>
<dbReference type="GO" id="GO:0016746">
    <property type="term" value="F:acyltransferase activity"/>
    <property type="evidence" value="ECO:0007669"/>
    <property type="project" value="UniProtKB-KW"/>
</dbReference>
<reference evidence="4 5" key="2">
    <citation type="journal article" date="2023" name="Plant Pathol.">
        <title>Dismantling and reorganizing Pseudomonas marginalis sensu#lato.</title>
        <authorList>
            <person name="Sawada H."/>
            <person name="Fujikawa T."/>
            <person name="Satou M."/>
        </authorList>
    </citation>
    <scope>NUCLEOTIDE SEQUENCE [LARGE SCALE GENOMIC DNA]</scope>
    <source>
        <strain evidence="4 5">MAFF 302046</strain>
    </source>
</reference>
<dbReference type="PANTHER" id="PTHR23028">
    <property type="entry name" value="ACETYLTRANSFERASE"/>
    <property type="match status" value="1"/>
</dbReference>
<dbReference type="Pfam" id="PF19040">
    <property type="entry name" value="SGNH"/>
    <property type="match status" value="1"/>
</dbReference>
<dbReference type="InterPro" id="IPR043968">
    <property type="entry name" value="SGNH"/>
</dbReference>
<feature type="transmembrane region" description="Helical" evidence="1">
    <location>
        <begin position="310"/>
        <end position="330"/>
    </location>
</feature>
<dbReference type="RefSeq" id="WP_268263167.1">
    <property type="nucleotide sequence ID" value="NZ_JALQCX010000047.1"/>
</dbReference>
<evidence type="ECO:0000256" key="1">
    <source>
        <dbReference type="SAM" id="Phobius"/>
    </source>
</evidence>
<keyword evidence="4" id="KW-0012">Acyltransferase</keyword>
<dbReference type="Proteomes" id="UP001155163">
    <property type="component" value="Unassembled WGS sequence"/>
</dbReference>
<keyword evidence="1" id="KW-1133">Transmembrane helix</keyword>
<evidence type="ECO:0000259" key="3">
    <source>
        <dbReference type="Pfam" id="PF19040"/>
    </source>
</evidence>
<feature type="transmembrane region" description="Helical" evidence="1">
    <location>
        <begin position="12"/>
        <end position="29"/>
    </location>
</feature>
<keyword evidence="5" id="KW-1185">Reference proteome</keyword>
<feature type="transmembrane region" description="Helical" evidence="1">
    <location>
        <begin position="164"/>
        <end position="184"/>
    </location>
</feature>
<evidence type="ECO:0000259" key="2">
    <source>
        <dbReference type="Pfam" id="PF01757"/>
    </source>
</evidence>
<feature type="transmembrane region" description="Helical" evidence="1">
    <location>
        <begin position="35"/>
        <end position="55"/>
    </location>
</feature>
<feature type="transmembrane region" description="Helical" evidence="1">
    <location>
        <begin position="224"/>
        <end position="244"/>
    </location>
</feature>
<gene>
    <name evidence="4" type="ORF">M1B35_22905</name>
</gene>
<organism evidence="4 5">
    <name type="scientific">Pseudomonas morbosilactucae</name>
    <dbReference type="NCBI Taxonomy" id="2938197"/>
    <lineage>
        <taxon>Bacteria</taxon>
        <taxon>Pseudomonadati</taxon>
        <taxon>Pseudomonadota</taxon>
        <taxon>Gammaproteobacteria</taxon>
        <taxon>Pseudomonadales</taxon>
        <taxon>Pseudomonadaceae</taxon>
        <taxon>Pseudomonas</taxon>
    </lineage>
</organism>
<dbReference type="Pfam" id="PF01757">
    <property type="entry name" value="Acyl_transf_3"/>
    <property type="match status" value="1"/>
</dbReference>
<feature type="domain" description="Acyltransferase 3" evidence="2">
    <location>
        <begin position="9"/>
        <end position="332"/>
    </location>
</feature>
<feature type="domain" description="SGNH" evidence="3">
    <location>
        <begin position="413"/>
        <end position="615"/>
    </location>
</feature>
<feature type="transmembrane region" description="Helical" evidence="1">
    <location>
        <begin position="250"/>
        <end position="268"/>
    </location>
</feature>
<dbReference type="InterPro" id="IPR050879">
    <property type="entry name" value="Acyltransferase_3"/>
</dbReference>
<feature type="transmembrane region" description="Helical" evidence="1">
    <location>
        <begin position="138"/>
        <end position="157"/>
    </location>
</feature>
<feature type="transmembrane region" description="Helical" evidence="1">
    <location>
        <begin position="76"/>
        <end position="95"/>
    </location>
</feature>
<dbReference type="PANTHER" id="PTHR23028:SF53">
    <property type="entry name" value="ACYL_TRANSF_3 DOMAIN-CONTAINING PROTEIN"/>
    <property type="match status" value="1"/>
</dbReference>
<feature type="transmembrane region" description="Helical" evidence="1">
    <location>
        <begin position="275"/>
        <end position="298"/>
    </location>
</feature>
<dbReference type="InterPro" id="IPR002656">
    <property type="entry name" value="Acyl_transf_3_dom"/>
</dbReference>
<accession>A0ABT0JLU1</accession>
<feature type="transmembrane region" description="Helical" evidence="1">
    <location>
        <begin position="190"/>
        <end position="212"/>
    </location>
</feature>
<feature type="transmembrane region" description="Helical" evidence="1">
    <location>
        <begin position="350"/>
        <end position="370"/>
    </location>
</feature>
<keyword evidence="1" id="KW-0812">Transmembrane</keyword>
<reference evidence="4 5" key="1">
    <citation type="journal article" date="2022" name="Int. J. Syst. Evol. Microbiol.">
        <title>Pseudomonas aegrilactucae sp. nov. and Pseudomonas morbosilactucae sp. nov., pathogens causing bacterial rot of lettuce in Japan.</title>
        <authorList>
            <person name="Sawada H."/>
            <person name="Fujikawa T."/>
            <person name="Satou M."/>
        </authorList>
    </citation>
    <scope>NUCLEOTIDE SEQUENCE [LARGE SCALE GENOMIC DNA]</scope>
    <source>
        <strain evidence="4 5">MAFF 302046</strain>
    </source>
</reference>
<protein>
    <submittedName>
        <fullName evidence="4">Acyltransferase</fullName>
    </submittedName>
</protein>
<evidence type="ECO:0000313" key="4">
    <source>
        <dbReference type="EMBL" id="MCK9816896.1"/>
    </source>
</evidence>
<keyword evidence="4" id="KW-0808">Transferase</keyword>
<comment type="caution">
    <text evidence="4">The sequence shown here is derived from an EMBL/GenBank/DDBJ whole genome shotgun (WGS) entry which is preliminary data.</text>
</comment>
<sequence>MSAEIKYRPEIDGLRAVAVLSVMLFHAGVPGFSGGFVGVDVFFVISGFLITGILLKELAADRFSLADFYERRARRILPALFFVLLFCLCVGWVVLDPYAFKSLGEALVATALFGSNILFWRGTSYFAAAFENPLLHTWSLGVEEQFYIFFPIFLWLVWRYVRRWLWCALILVALASLLISNWGVETGRNAAAFYLLPSRAFELLCGSLAALACFHKKLPVFRSAITDVLSLLGAALVCAAVVIFDNETPFPGWRALVPTVGTALILLYTRPESALGRLLTAPLLVGVGLVSYSAYLWHQPVFAFVRASEVNLGLFSSLGLILLCLAMAWVSWRFIERPFRDREYLSRQKIFWGAGAISVAVISIGAGLIATQGAKGRFTAEELRWFAYSDVALQSGYVTKRFDSLTGDFKSESAGRKVLIIGDSFAQDFTNMLYESGAWPDVEVRTVYIPSACQIALLPEGTEQYLSPPDVPRCSRESTVSSALPKIKQADIVVLAANWKKWSAQNLPRTLKAMGLRTDQKLFVIGPKEFGFLSASHLLQLNASGRLEARHTISENLSEVNDILRKEVPADAFVDQIQLICGEQEHCPVVTAQDHLISYDGKHLTEHGAKYIGNILFARSVLAENHERED</sequence>